<gene>
    <name evidence="2" type="ORF">HN018_28290</name>
</gene>
<dbReference type="KEGG" id="lck:HN018_28290"/>
<keyword evidence="3" id="KW-1185">Reference proteome</keyword>
<evidence type="ECO:0000313" key="2">
    <source>
        <dbReference type="EMBL" id="QKE94026.1"/>
    </source>
</evidence>
<geneLocation type="plasmid" evidence="2 3">
    <name>unnamed8</name>
</geneLocation>
<evidence type="ECO:0000256" key="1">
    <source>
        <dbReference type="SAM" id="MobiDB-lite"/>
    </source>
</evidence>
<sequence>MSKPKIRPPDGGATKRLRTQEELIELAQRLGSDWQTGDNVMTWIRRHEGRTGELSDLVHDGWSWDDVGRALALANIHYKTGIPMSGAVLRKKACEARQMERERLASENARRLALAAGISPGRIRSTAGNRLQMTIYPGPQENDRSSAPNTGAKLSPWQEPLEPEELAQMEPQFKPVSLRGGRKLPPPVPMPTAPRLPSNPMQGLSDDEIVARIFGKKR</sequence>
<dbReference type="RefSeq" id="WP_171837344.1">
    <property type="nucleotide sequence ID" value="NZ_CP053715.1"/>
</dbReference>
<reference evidence="2 3" key="1">
    <citation type="journal article" date="2014" name="World J. Microbiol. Biotechnol.">
        <title>Biodiversity and physiological characteristics of Antarctic and Arctic lichens-associated bacteria.</title>
        <authorList>
            <person name="Lee Y.M."/>
            <person name="Kim E.H."/>
            <person name="Lee H.K."/>
            <person name="Hong S.G."/>
        </authorList>
    </citation>
    <scope>NUCLEOTIDE SEQUENCE [LARGE SCALE GENOMIC DNA]</scope>
    <source>
        <strain evidence="2 3">PAMC 26569</strain>
        <plasmid evidence="2">unnamed8</plasmid>
    </source>
</reference>
<keyword evidence="2" id="KW-0614">Plasmid</keyword>
<proteinExistence type="predicted"/>
<feature type="region of interest" description="Disordered" evidence="1">
    <location>
        <begin position="129"/>
        <end position="206"/>
    </location>
</feature>
<accession>A0A6M8I181</accession>
<dbReference type="AlphaFoldDB" id="A0A6M8I181"/>
<evidence type="ECO:0000313" key="3">
    <source>
        <dbReference type="Proteomes" id="UP000500767"/>
    </source>
</evidence>
<feature type="compositionally biased region" description="Pro residues" evidence="1">
    <location>
        <begin position="184"/>
        <end position="194"/>
    </location>
</feature>
<dbReference type="EMBL" id="CP053715">
    <property type="protein sequence ID" value="QKE94026.1"/>
    <property type="molecule type" value="Genomic_DNA"/>
</dbReference>
<protein>
    <submittedName>
        <fullName evidence="2">Uncharacterized protein</fullName>
    </submittedName>
</protein>
<organism evidence="2 3">
    <name type="scientific">Lichenicola cladoniae</name>
    <dbReference type="NCBI Taxonomy" id="1484109"/>
    <lineage>
        <taxon>Bacteria</taxon>
        <taxon>Pseudomonadati</taxon>
        <taxon>Pseudomonadota</taxon>
        <taxon>Alphaproteobacteria</taxon>
        <taxon>Acetobacterales</taxon>
        <taxon>Acetobacteraceae</taxon>
        <taxon>Lichenicola</taxon>
    </lineage>
</organism>
<name>A0A6M8I181_9PROT</name>
<dbReference type="Proteomes" id="UP000500767">
    <property type="component" value="Plasmid unnamed8"/>
</dbReference>